<proteinExistence type="predicted"/>
<evidence type="ECO:0000313" key="1">
    <source>
        <dbReference type="EMBL" id="QHS83014.1"/>
    </source>
</evidence>
<dbReference type="AlphaFoldDB" id="A0A6C0AT77"/>
<name>A0A6C0AT77_9ZZZZ</name>
<accession>A0A6C0AT77</accession>
<protein>
    <submittedName>
        <fullName evidence="1">Uncharacterized protein</fullName>
    </submittedName>
</protein>
<dbReference type="EMBL" id="MN740864">
    <property type="protein sequence ID" value="QHS83014.1"/>
    <property type="molecule type" value="Genomic_DNA"/>
</dbReference>
<reference evidence="1" key="1">
    <citation type="journal article" date="2020" name="Nature">
        <title>Giant virus diversity and host interactions through global metagenomics.</title>
        <authorList>
            <person name="Schulz F."/>
            <person name="Roux S."/>
            <person name="Paez-Espino D."/>
            <person name="Jungbluth S."/>
            <person name="Walsh D.A."/>
            <person name="Denef V.J."/>
            <person name="McMahon K.D."/>
            <person name="Konstantinidis K.T."/>
            <person name="Eloe-Fadrosh E.A."/>
            <person name="Kyrpides N.C."/>
            <person name="Woyke T."/>
        </authorList>
    </citation>
    <scope>NUCLEOTIDE SEQUENCE</scope>
    <source>
        <strain evidence="1">GVMAG-S-1103017-74</strain>
    </source>
</reference>
<sequence length="106" mass="11671">MDTFTAAFAAFQRTMHDLRTVLGRDFFEADSARHTETSSTVLHAYNAMALCAEEFVAMQGWTRVTPELCERMQELDAAAARLYAEVQNAPEDVAIAPADGARRGVS</sequence>
<organism evidence="1">
    <name type="scientific">viral metagenome</name>
    <dbReference type="NCBI Taxonomy" id="1070528"/>
    <lineage>
        <taxon>unclassified sequences</taxon>
        <taxon>metagenomes</taxon>
        <taxon>organismal metagenomes</taxon>
    </lineage>
</organism>